<dbReference type="InterPro" id="IPR011701">
    <property type="entry name" value="MFS"/>
</dbReference>
<proteinExistence type="predicted"/>
<dbReference type="InterPro" id="IPR020846">
    <property type="entry name" value="MFS_dom"/>
</dbReference>
<evidence type="ECO:0000256" key="8">
    <source>
        <dbReference type="SAM" id="Phobius"/>
    </source>
</evidence>
<dbReference type="SUPFAM" id="SSF103473">
    <property type="entry name" value="MFS general substrate transporter"/>
    <property type="match status" value="1"/>
</dbReference>
<feature type="transmembrane region" description="Helical" evidence="8">
    <location>
        <begin position="176"/>
        <end position="198"/>
    </location>
</feature>
<keyword evidence="2" id="KW-0813">Transport</keyword>
<feature type="transmembrane region" description="Helical" evidence="8">
    <location>
        <begin position="372"/>
        <end position="395"/>
    </location>
</feature>
<dbReference type="InterPro" id="IPR036259">
    <property type="entry name" value="MFS_trans_sf"/>
</dbReference>
<evidence type="ECO:0000256" key="3">
    <source>
        <dbReference type="ARBA" id="ARBA00022475"/>
    </source>
</evidence>
<feature type="transmembrane region" description="Helical" evidence="8">
    <location>
        <begin position="149"/>
        <end position="170"/>
    </location>
</feature>
<gene>
    <name evidence="10" type="ORF">ACEZDG_13050</name>
</gene>
<name>A0ABV6V980_9ACTN</name>
<feature type="transmembrane region" description="Helical" evidence="8">
    <location>
        <begin position="235"/>
        <end position="259"/>
    </location>
</feature>
<evidence type="ECO:0000313" key="11">
    <source>
        <dbReference type="Proteomes" id="UP001592582"/>
    </source>
</evidence>
<dbReference type="PROSITE" id="PS50850">
    <property type="entry name" value="MFS"/>
    <property type="match status" value="1"/>
</dbReference>
<accession>A0ABV6V980</accession>
<dbReference type="EMBL" id="JBHEZX010000005">
    <property type="protein sequence ID" value="MFC1410196.1"/>
    <property type="molecule type" value="Genomic_DNA"/>
</dbReference>
<dbReference type="RefSeq" id="WP_380507414.1">
    <property type="nucleotide sequence ID" value="NZ_JBHEZX010000005.1"/>
</dbReference>
<evidence type="ECO:0000256" key="5">
    <source>
        <dbReference type="ARBA" id="ARBA00022989"/>
    </source>
</evidence>
<evidence type="ECO:0000256" key="4">
    <source>
        <dbReference type="ARBA" id="ARBA00022692"/>
    </source>
</evidence>
<feature type="transmembrane region" description="Helical" evidence="8">
    <location>
        <begin position="315"/>
        <end position="336"/>
    </location>
</feature>
<protein>
    <submittedName>
        <fullName evidence="10">MFS transporter</fullName>
    </submittedName>
</protein>
<evidence type="ECO:0000256" key="1">
    <source>
        <dbReference type="ARBA" id="ARBA00004651"/>
    </source>
</evidence>
<comment type="caution">
    <text evidence="10">The sequence shown here is derived from an EMBL/GenBank/DDBJ whole genome shotgun (WGS) entry which is preliminary data.</text>
</comment>
<dbReference type="Gene3D" id="1.20.1720.10">
    <property type="entry name" value="Multidrug resistance protein D"/>
    <property type="match status" value="1"/>
</dbReference>
<feature type="transmembrane region" description="Helical" evidence="8">
    <location>
        <begin position="280"/>
        <end position="303"/>
    </location>
</feature>
<feature type="domain" description="Major facilitator superfamily (MFS) profile" evidence="9">
    <location>
        <begin position="23"/>
        <end position="481"/>
    </location>
</feature>
<feature type="transmembrane region" description="Helical" evidence="8">
    <location>
        <begin position="455"/>
        <end position="477"/>
    </location>
</feature>
<feature type="transmembrane region" description="Helical" evidence="8">
    <location>
        <begin position="57"/>
        <end position="77"/>
    </location>
</feature>
<dbReference type="PRINTS" id="PR01036">
    <property type="entry name" value="TCRTETB"/>
</dbReference>
<keyword evidence="7" id="KW-0046">Antibiotic resistance</keyword>
<dbReference type="Gene3D" id="1.20.1250.20">
    <property type="entry name" value="MFS general substrate transporter like domains"/>
    <property type="match status" value="1"/>
</dbReference>
<keyword evidence="6 8" id="KW-0472">Membrane</keyword>
<dbReference type="Proteomes" id="UP001592582">
    <property type="component" value="Unassembled WGS sequence"/>
</dbReference>
<feature type="transmembrane region" description="Helical" evidence="8">
    <location>
        <begin position="416"/>
        <end position="435"/>
    </location>
</feature>
<feature type="transmembrane region" description="Helical" evidence="8">
    <location>
        <begin position="343"/>
        <end position="360"/>
    </location>
</feature>
<dbReference type="PANTHER" id="PTHR42718">
    <property type="entry name" value="MAJOR FACILITATOR SUPERFAMILY MULTIDRUG TRANSPORTER MFSC"/>
    <property type="match status" value="1"/>
</dbReference>
<evidence type="ECO:0000256" key="2">
    <source>
        <dbReference type="ARBA" id="ARBA00022448"/>
    </source>
</evidence>
<comment type="subcellular location">
    <subcellularLocation>
        <location evidence="1">Cell membrane</location>
        <topology evidence="1">Multi-pass membrane protein</topology>
    </subcellularLocation>
</comment>
<feature type="transmembrane region" description="Helical" evidence="8">
    <location>
        <begin position="210"/>
        <end position="229"/>
    </location>
</feature>
<feature type="transmembrane region" description="Helical" evidence="8">
    <location>
        <begin position="21"/>
        <end position="45"/>
    </location>
</feature>
<dbReference type="Pfam" id="PF07690">
    <property type="entry name" value="MFS_1"/>
    <property type="match status" value="1"/>
</dbReference>
<keyword evidence="4 8" id="KW-0812">Transmembrane</keyword>
<evidence type="ECO:0000259" key="9">
    <source>
        <dbReference type="PROSITE" id="PS50850"/>
    </source>
</evidence>
<dbReference type="CDD" id="cd17321">
    <property type="entry name" value="MFS_MMR_MDR_like"/>
    <property type="match status" value="1"/>
</dbReference>
<evidence type="ECO:0000256" key="7">
    <source>
        <dbReference type="ARBA" id="ARBA00023251"/>
    </source>
</evidence>
<keyword evidence="5 8" id="KW-1133">Transmembrane helix</keyword>
<feature type="transmembrane region" description="Helical" evidence="8">
    <location>
        <begin position="89"/>
        <end position="107"/>
    </location>
</feature>
<organism evidence="10 11">
    <name type="scientific">Streptacidiphilus alkalitolerans</name>
    <dbReference type="NCBI Taxonomy" id="3342712"/>
    <lineage>
        <taxon>Bacteria</taxon>
        <taxon>Bacillati</taxon>
        <taxon>Actinomycetota</taxon>
        <taxon>Actinomycetes</taxon>
        <taxon>Kitasatosporales</taxon>
        <taxon>Streptomycetaceae</taxon>
        <taxon>Streptacidiphilus</taxon>
    </lineage>
</organism>
<keyword evidence="3" id="KW-1003">Cell membrane</keyword>
<feature type="transmembrane region" description="Helical" evidence="8">
    <location>
        <begin position="119"/>
        <end position="137"/>
    </location>
</feature>
<evidence type="ECO:0000313" key="10">
    <source>
        <dbReference type="EMBL" id="MFC1410196.1"/>
    </source>
</evidence>
<keyword evidence="11" id="KW-1185">Reference proteome</keyword>
<dbReference type="PANTHER" id="PTHR42718:SF46">
    <property type="entry name" value="BLR6921 PROTEIN"/>
    <property type="match status" value="1"/>
</dbReference>
<sequence>MTTTSAVSKAPAPGAGAARPGLVLVFLCVAGFMTFLDVSIVNVALPSIEQSLGISESYLQYVVTTYGTVLGGFLLLGGRLADTFGRRRMLRTGLLLFAAASLLAGLAEGPVLLVAARGLQGLGAAFIAPSALSLLTNTFAEGPERTRALGVWGAVGGVASVAGVVLGGLFTEGPGWRWIFFVNVPIGVAAALLAPFVVPESRAAERRRSFDTAGAVLLTAGLVLTIFTLGRTAEAGWGSVPTLGGFALAAALLAAFLLVERRAEAPLIPSAVVRLPVLRAANATAVLLFGTLVTLFFFASLFMQQVLGYSPIRTGLAYVPLAVIVSVGAGVASQLVTRLAAKPVLVAGLLLTAVGMLLLWRVPAHGSYPVDLLPAFLIGGLGLGLSFVPLQVAAFAGVGKAESGLAAGLISTSQEAGGALGVAVAATVAFSRVPALTRAAHGDPALVLAARASVFHEAFLVGACFALAAVAVSVLAVQGRRGLSH</sequence>
<evidence type="ECO:0000256" key="6">
    <source>
        <dbReference type="ARBA" id="ARBA00023136"/>
    </source>
</evidence>
<reference evidence="10 11" key="1">
    <citation type="submission" date="2024-09" db="EMBL/GenBank/DDBJ databases">
        <authorList>
            <person name="Lee S.D."/>
        </authorList>
    </citation>
    <scope>NUCLEOTIDE SEQUENCE [LARGE SCALE GENOMIC DNA]</scope>
    <source>
        <strain evidence="10 11">N1-1</strain>
    </source>
</reference>